<keyword evidence="10 12" id="KW-0012">Acyltransferase</keyword>
<comment type="similarity">
    <text evidence="4 12">In the N-terminal section; belongs to the CobB/CobQ family.</text>
</comment>
<reference evidence="16" key="1">
    <citation type="submission" date="2021-02" db="EMBL/GenBank/DDBJ databases">
        <title>Sulfurospirillum tamanensis sp. nov.</title>
        <authorList>
            <person name="Merkel A.Y."/>
        </authorList>
    </citation>
    <scope>NUCLEOTIDE SEQUENCE [LARGE SCALE GENOMIC DNA]</scope>
    <source>
        <strain evidence="16">T05b</strain>
    </source>
</reference>
<dbReference type="InterPro" id="IPR027417">
    <property type="entry name" value="P-loop_NTPase"/>
</dbReference>
<sequence>MQTKSLYIASLEPAAGSLIVAMGIMEMLKGRMEKVAFFRPVIPTRATTDGDIDFMLGYFSLQQSYEDTFGFSVDEVETMVASGNRHDLMEALIGKFKLLESQYDFVLCEGLSSSSLTSSFDFDINLEIAKNLGVPVVTVLNGNGKTLKEVHEEIRIESATIKTEGCTHFATFANRLSQDVFETLKKDESLDSDQPVFLLPEIPELDSPTIAEIKKYLKCDMILGGEQDLRRVVKQSKVAAMTMEHFLDHLEDGDLVIVPGDRPAIMLAAIAANYSKVYPTIAGILLTGGFVPKQAILELVQGITHFNGIPVLTSTKDTFKTAMDVNNVPARITPQSKRKIALAMGLFNANVDKLRIEEKIKTSTASSAMTPIMFEYSLFEKARSNKKTIVLPESEDVRILRAAEILLRRDVVNLVLLGNESEVMHKAMTLGLDLKGVRIIDPATSPLSEEFVTAFYELRKAKGLKLAAAKDAMVSPNYFATMMVYLGHADGMVSGAVHTTADTIRPALQTIKTKPGISVVSSVFFMCLDTRVLVYGDCAVNQDPNAQELAQIAISSAQTAKAFGVEPRIAMLSYSTGDSGSGDEVEKVRTATKLVKELRPDLLVEGPIQYDAAIDPQVAKTKLPNSKVAGQATVFIFPDLNTGNNTYKAVQRSSGALAIGPVLQGLNKPINDLSRGCLVEDIVNTVAITAIQAQGDNA</sequence>
<evidence type="ECO:0000256" key="6">
    <source>
        <dbReference type="ARBA" id="ARBA00012707"/>
    </source>
</evidence>
<comment type="similarity">
    <text evidence="3 12">In the C-terminal section; belongs to the phosphate acetyltransferase and butyryltransferase family.</text>
</comment>
<evidence type="ECO:0000256" key="8">
    <source>
        <dbReference type="ARBA" id="ARBA00022490"/>
    </source>
</evidence>
<dbReference type="SUPFAM" id="SSF75138">
    <property type="entry name" value="HprK N-terminal domain-like"/>
    <property type="match status" value="1"/>
</dbReference>
<dbReference type="InterPro" id="IPR010766">
    <property type="entry name" value="DRTGG"/>
</dbReference>
<comment type="caution">
    <text evidence="15">The sequence shown here is derived from an EMBL/GenBank/DDBJ whole genome shotgun (WGS) entry which is preliminary data.</text>
</comment>
<organism evidence="15 16">
    <name type="scientific">Sulfurospirillum tamanense</name>
    <dbReference type="NCBI Taxonomy" id="2813362"/>
    <lineage>
        <taxon>Bacteria</taxon>
        <taxon>Pseudomonadati</taxon>
        <taxon>Campylobacterota</taxon>
        <taxon>Epsilonproteobacteria</taxon>
        <taxon>Campylobacterales</taxon>
        <taxon>Sulfurospirillaceae</taxon>
        <taxon>Sulfurospirillum</taxon>
    </lineage>
</organism>
<dbReference type="Pfam" id="PF01515">
    <property type="entry name" value="PTA_PTB"/>
    <property type="match status" value="1"/>
</dbReference>
<dbReference type="PIRSF" id="PIRSF006107">
    <property type="entry name" value="PhpActrans_proteobac"/>
    <property type="match status" value="1"/>
</dbReference>
<dbReference type="InterPro" id="IPR042112">
    <property type="entry name" value="P_AcTrfase_dom2"/>
</dbReference>
<evidence type="ECO:0000256" key="7">
    <source>
        <dbReference type="ARBA" id="ARBA00021528"/>
    </source>
</evidence>
<feature type="domain" description="Phosphate acetyl/butaryl transferase" evidence="13">
    <location>
        <begin position="373"/>
        <end position="690"/>
    </location>
</feature>
<dbReference type="Gene3D" id="3.40.50.10950">
    <property type="match status" value="1"/>
</dbReference>
<evidence type="ECO:0000256" key="5">
    <source>
        <dbReference type="ARBA" id="ARBA00011643"/>
    </source>
</evidence>
<dbReference type="Pfam" id="PF13500">
    <property type="entry name" value="AAA_26"/>
    <property type="match status" value="1"/>
</dbReference>
<comment type="function">
    <text evidence="12">Involved in acetate metabolism.</text>
</comment>
<reference evidence="15 16" key="3">
    <citation type="submission" date="2021-02" db="EMBL/GenBank/DDBJ databases">
        <authorList>
            <person name="Merkel A.Y."/>
        </authorList>
    </citation>
    <scope>NUCLEOTIDE SEQUENCE [LARGE SCALE GENOMIC DNA]</scope>
    <source>
        <strain evidence="15 16">T05b</strain>
    </source>
</reference>
<evidence type="ECO:0000256" key="11">
    <source>
        <dbReference type="ARBA" id="ARBA00031108"/>
    </source>
</evidence>
<accession>A0ABS2WR56</accession>
<dbReference type="Gene3D" id="3.40.1390.20">
    <property type="entry name" value="HprK N-terminal domain-like"/>
    <property type="match status" value="1"/>
</dbReference>
<dbReference type="EMBL" id="JAFHKK010000008">
    <property type="protein sequence ID" value="MBN2964120.1"/>
    <property type="molecule type" value="Genomic_DNA"/>
</dbReference>
<evidence type="ECO:0000259" key="14">
    <source>
        <dbReference type="Pfam" id="PF07085"/>
    </source>
</evidence>
<dbReference type="PANTHER" id="PTHR43356">
    <property type="entry name" value="PHOSPHATE ACETYLTRANSFERASE"/>
    <property type="match status" value="1"/>
</dbReference>
<comment type="catalytic activity">
    <reaction evidence="12">
        <text>acetyl-CoA + phosphate = acetyl phosphate + CoA</text>
        <dbReference type="Rhea" id="RHEA:19521"/>
        <dbReference type="ChEBI" id="CHEBI:22191"/>
        <dbReference type="ChEBI" id="CHEBI:43474"/>
        <dbReference type="ChEBI" id="CHEBI:57287"/>
        <dbReference type="ChEBI" id="CHEBI:57288"/>
        <dbReference type="EC" id="2.3.1.8"/>
    </reaction>
</comment>
<comment type="domain">
    <text evidence="12">The N-terminal region seems to be important for proper quaternary structure. The C-terminal region contains the substrate-binding site.</text>
</comment>
<keyword evidence="8 12" id="KW-0963">Cytoplasm</keyword>
<dbReference type="InterPro" id="IPR016475">
    <property type="entry name" value="P-Actrans_bac"/>
</dbReference>
<keyword evidence="16" id="KW-1185">Reference proteome</keyword>
<dbReference type="Pfam" id="PF07085">
    <property type="entry name" value="DRTGG"/>
    <property type="match status" value="1"/>
</dbReference>
<proteinExistence type="inferred from homology"/>
<evidence type="ECO:0000313" key="16">
    <source>
        <dbReference type="Proteomes" id="UP000703590"/>
    </source>
</evidence>
<dbReference type="GO" id="GO:0008959">
    <property type="term" value="F:phosphate acetyltransferase activity"/>
    <property type="evidence" value="ECO:0007669"/>
    <property type="project" value="UniProtKB-EC"/>
</dbReference>
<evidence type="ECO:0000256" key="1">
    <source>
        <dbReference type="ARBA" id="ARBA00004496"/>
    </source>
</evidence>
<evidence type="ECO:0000256" key="4">
    <source>
        <dbReference type="ARBA" id="ARBA00009786"/>
    </source>
</evidence>
<dbReference type="PANTHER" id="PTHR43356:SF3">
    <property type="entry name" value="PHOSPHATE ACETYLTRANSFERASE"/>
    <property type="match status" value="1"/>
</dbReference>
<evidence type="ECO:0000259" key="13">
    <source>
        <dbReference type="Pfam" id="PF01515"/>
    </source>
</evidence>
<dbReference type="EC" id="2.3.1.8" evidence="6 12"/>
<comment type="subcellular location">
    <subcellularLocation>
        <location evidence="1 12">Cytoplasm</location>
    </subcellularLocation>
</comment>
<evidence type="ECO:0000313" key="15">
    <source>
        <dbReference type="EMBL" id="MBN2964120.1"/>
    </source>
</evidence>
<evidence type="ECO:0000256" key="3">
    <source>
        <dbReference type="ARBA" id="ARBA00008756"/>
    </source>
</evidence>
<feature type="domain" description="DRTGG" evidence="14">
    <location>
        <begin position="212"/>
        <end position="327"/>
    </location>
</feature>
<dbReference type="SUPFAM" id="SSF53659">
    <property type="entry name" value="Isocitrate/Isopropylmalate dehydrogenase-like"/>
    <property type="match status" value="1"/>
</dbReference>
<dbReference type="RefSeq" id="WP_205458672.1">
    <property type="nucleotide sequence ID" value="NZ_JAFHKK010000008.1"/>
</dbReference>
<dbReference type="NCBIfam" id="TIGR00651">
    <property type="entry name" value="pta"/>
    <property type="match status" value="1"/>
</dbReference>
<dbReference type="Proteomes" id="UP000703590">
    <property type="component" value="Unassembled WGS sequence"/>
</dbReference>
<dbReference type="InterPro" id="IPR050500">
    <property type="entry name" value="Phos_Acetyltrans/Butyryltrans"/>
</dbReference>
<gene>
    <name evidence="15" type="primary">pta</name>
    <name evidence="15" type="ORF">JWV37_04965</name>
</gene>
<reference evidence="15 16" key="2">
    <citation type="submission" date="2021-02" db="EMBL/GenBank/DDBJ databases">
        <title>Sulfurospirillum tamanensis sp. nov.</title>
        <authorList>
            <person name="Frolova A."/>
            <person name="Merkel A."/>
            <person name="Slobodkin A."/>
        </authorList>
    </citation>
    <scope>NUCLEOTIDE SEQUENCE [LARGE SCALE GENOMIC DNA]</scope>
    <source>
        <strain evidence="15 16">T05b</strain>
    </source>
</reference>
<dbReference type="InterPro" id="IPR028979">
    <property type="entry name" value="Ser_kin/Pase_Hpr-like_N_sf"/>
</dbReference>
<dbReference type="InterPro" id="IPR042113">
    <property type="entry name" value="P_AcTrfase_dom1"/>
</dbReference>
<dbReference type="Gene3D" id="3.40.50.300">
    <property type="entry name" value="P-loop containing nucleotide triphosphate hydrolases"/>
    <property type="match status" value="1"/>
</dbReference>
<evidence type="ECO:0000256" key="2">
    <source>
        <dbReference type="ARBA" id="ARBA00004989"/>
    </source>
</evidence>
<comment type="subunit">
    <text evidence="5">Homohexamer.</text>
</comment>
<evidence type="ECO:0000256" key="12">
    <source>
        <dbReference type="PIRNR" id="PIRNR006107"/>
    </source>
</evidence>
<protein>
    <recommendedName>
        <fullName evidence="7 12">Phosphate acetyltransferase</fullName>
        <ecNumber evidence="6 12">2.3.1.8</ecNumber>
    </recommendedName>
    <alternativeName>
        <fullName evidence="11 12">Phosphotransacetylase</fullName>
    </alternativeName>
</protein>
<dbReference type="SUPFAM" id="SSF52540">
    <property type="entry name" value="P-loop containing nucleoside triphosphate hydrolases"/>
    <property type="match status" value="1"/>
</dbReference>
<name>A0ABS2WR56_9BACT</name>
<evidence type="ECO:0000256" key="9">
    <source>
        <dbReference type="ARBA" id="ARBA00022679"/>
    </source>
</evidence>
<dbReference type="NCBIfam" id="NF007233">
    <property type="entry name" value="PRK09653.1"/>
    <property type="match status" value="1"/>
</dbReference>
<evidence type="ECO:0000256" key="10">
    <source>
        <dbReference type="ARBA" id="ARBA00023315"/>
    </source>
</evidence>
<keyword evidence="9 12" id="KW-0808">Transferase</keyword>
<dbReference type="Gene3D" id="3.40.50.10750">
    <property type="entry name" value="Isocitrate/Isopropylmalate dehydrogenase-like"/>
    <property type="match status" value="1"/>
</dbReference>
<comment type="pathway">
    <text evidence="2 12">Metabolic intermediate biosynthesis; acetyl-CoA biosynthesis; acetyl-CoA from acetate: step 2/2.</text>
</comment>
<dbReference type="InterPro" id="IPR004614">
    <property type="entry name" value="P_AcTrfase"/>
</dbReference>
<dbReference type="InterPro" id="IPR002505">
    <property type="entry name" value="PTA_PTB"/>
</dbReference>
<dbReference type="NCBIfam" id="NF004167">
    <property type="entry name" value="PRK05632.1"/>
    <property type="match status" value="1"/>
</dbReference>